<dbReference type="PROSITE" id="PS51620">
    <property type="entry name" value="SAM_TRM61"/>
    <property type="match status" value="1"/>
</dbReference>
<dbReference type="AlphaFoldDB" id="A0A1M6QFX0"/>
<dbReference type="PANTHER" id="PTHR12133">
    <property type="entry name" value="TRNA (ADENINE(58)-N(1))-METHYLTRANSFERASE"/>
    <property type="match status" value="1"/>
</dbReference>
<protein>
    <recommendedName>
        <fullName evidence="5">tRNA (adenine(58)-N(1))-methyltransferase TrmI</fullName>
        <ecNumber evidence="5">2.1.1.220</ecNumber>
    </recommendedName>
</protein>
<feature type="binding site" evidence="6">
    <location>
        <begin position="100"/>
        <end position="103"/>
    </location>
    <ligand>
        <name>S-adenosyl-L-methionine</name>
        <dbReference type="ChEBI" id="CHEBI:59789"/>
    </ligand>
</feature>
<dbReference type="InterPro" id="IPR049470">
    <property type="entry name" value="TRM61_C"/>
</dbReference>
<comment type="catalytic activity">
    <reaction evidence="5">
        <text>adenosine(58) in tRNA + S-adenosyl-L-methionine = N(1)-methyladenosine(58) in tRNA + S-adenosyl-L-homocysteine + H(+)</text>
        <dbReference type="Rhea" id="RHEA:43152"/>
        <dbReference type="Rhea" id="RHEA-COMP:10365"/>
        <dbReference type="Rhea" id="RHEA-COMP:10366"/>
        <dbReference type="ChEBI" id="CHEBI:15378"/>
        <dbReference type="ChEBI" id="CHEBI:57856"/>
        <dbReference type="ChEBI" id="CHEBI:59789"/>
        <dbReference type="ChEBI" id="CHEBI:74411"/>
        <dbReference type="ChEBI" id="CHEBI:74491"/>
        <dbReference type="EC" id="2.1.1.220"/>
    </reaction>
</comment>
<dbReference type="Gene3D" id="3.10.330.20">
    <property type="match status" value="1"/>
</dbReference>
<comment type="function">
    <text evidence="5">Catalyzes the S-adenosyl-L-methionine-dependent formation of N(1)-methyladenine at position 58 (m1A58) in tRNA.</text>
</comment>
<dbReference type="GO" id="GO:0160107">
    <property type="term" value="F:tRNA (adenine(58)-N1)-methyltransferase activity"/>
    <property type="evidence" value="ECO:0007669"/>
    <property type="project" value="UniProtKB-EC"/>
</dbReference>
<dbReference type="EC" id="2.1.1.220" evidence="5"/>
<evidence type="ECO:0000256" key="1">
    <source>
        <dbReference type="ARBA" id="ARBA00022603"/>
    </source>
</evidence>
<dbReference type="InterPro" id="IPR014816">
    <property type="entry name" value="tRNA_MeTrfase_Gcd14"/>
</dbReference>
<dbReference type="STRING" id="381751.SAMN05444391_0221"/>
<feature type="binding site" evidence="6">
    <location>
        <position position="163"/>
    </location>
    <ligand>
        <name>S-adenosyl-L-methionine</name>
        <dbReference type="ChEBI" id="CHEBI:59789"/>
    </ligand>
</feature>
<evidence type="ECO:0000256" key="2">
    <source>
        <dbReference type="ARBA" id="ARBA00022679"/>
    </source>
</evidence>
<evidence type="ECO:0000259" key="7">
    <source>
        <dbReference type="Pfam" id="PF08704"/>
    </source>
</evidence>
<evidence type="ECO:0000256" key="3">
    <source>
        <dbReference type="ARBA" id="ARBA00022691"/>
    </source>
</evidence>
<dbReference type="Pfam" id="PF08704">
    <property type="entry name" value="GCD14"/>
    <property type="match status" value="1"/>
</dbReference>
<comment type="subunit">
    <text evidence="5">Homotetramer composed of a dimer of dimers.</text>
</comment>
<dbReference type="Gene3D" id="3.40.50.150">
    <property type="entry name" value="Vaccinia Virus protein VP39"/>
    <property type="match status" value="1"/>
</dbReference>
<dbReference type="GO" id="GO:0031515">
    <property type="term" value="C:tRNA (m1A) methyltransferase complex"/>
    <property type="evidence" value="ECO:0007669"/>
    <property type="project" value="UniProtKB-UniRule"/>
</dbReference>
<dbReference type="SUPFAM" id="SSF53335">
    <property type="entry name" value="S-adenosyl-L-methionine-dependent methyltransferases"/>
    <property type="match status" value="1"/>
</dbReference>
<evidence type="ECO:0000313" key="9">
    <source>
        <dbReference type="Proteomes" id="UP000189810"/>
    </source>
</evidence>
<evidence type="ECO:0000256" key="6">
    <source>
        <dbReference type="PIRSR" id="PIRSR017269-1"/>
    </source>
</evidence>
<keyword evidence="3 5" id="KW-0949">S-adenosyl-L-methionine</keyword>
<dbReference type="Proteomes" id="UP000189810">
    <property type="component" value="Chromosome I"/>
</dbReference>
<organism evidence="8 9">
    <name type="scientific">Thermocrinis minervae</name>
    <dbReference type="NCBI Taxonomy" id="381751"/>
    <lineage>
        <taxon>Bacteria</taxon>
        <taxon>Pseudomonadati</taxon>
        <taxon>Aquificota</taxon>
        <taxon>Aquificia</taxon>
        <taxon>Aquificales</taxon>
        <taxon>Aquificaceae</taxon>
        <taxon>Thermocrinis</taxon>
    </lineage>
</organism>
<keyword evidence="9" id="KW-1185">Reference proteome</keyword>
<comment type="similarity">
    <text evidence="5">Belongs to the class I-like SAM-binding methyltransferase superfamily. TRM61 family.</text>
</comment>
<dbReference type="CDD" id="cd02440">
    <property type="entry name" value="AdoMet_MTases"/>
    <property type="match status" value="1"/>
</dbReference>
<accession>A0A1M6QFX0</accession>
<keyword evidence="4 5" id="KW-0819">tRNA processing</keyword>
<evidence type="ECO:0000313" key="8">
    <source>
        <dbReference type="EMBL" id="SHK19106.1"/>
    </source>
</evidence>
<reference evidence="8 9" key="1">
    <citation type="submission" date="2016-11" db="EMBL/GenBank/DDBJ databases">
        <authorList>
            <person name="Jaros S."/>
            <person name="Januszkiewicz K."/>
            <person name="Wedrychowicz H."/>
        </authorList>
    </citation>
    <scope>NUCLEOTIDE SEQUENCE [LARGE SCALE GENOMIC DNA]</scope>
    <source>
        <strain evidence="8 9">DSM 19557</strain>
    </source>
</reference>
<keyword evidence="2 5" id="KW-0808">Transferase</keyword>
<dbReference type="RefSeq" id="WP_079653416.1">
    <property type="nucleotide sequence ID" value="NZ_LT670846.1"/>
</dbReference>
<proteinExistence type="inferred from homology"/>
<dbReference type="InterPro" id="IPR029063">
    <property type="entry name" value="SAM-dependent_MTases_sf"/>
</dbReference>
<dbReference type="PANTHER" id="PTHR12133:SF1">
    <property type="entry name" value="TRNA (ADENINE(58)-N(1))-METHYLTRANSFERASE, MITOCHONDRIAL"/>
    <property type="match status" value="1"/>
</dbReference>
<evidence type="ECO:0000256" key="5">
    <source>
        <dbReference type="PIRNR" id="PIRNR017269"/>
    </source>
</evidence>
<dbReference type="OrthoDB" id="9781391at2"/>
<feature type="domain" description="tRNA (adenine(58)-N(1))-methyltransferase catalytic subunit TRM61 C-terminal" evidence="7">
    <location>
        <begin position="52"/>
        <end position="225"/>
    </location>
</feature>
<keyword evidence="1 5" id="KW-0489">Methyltransferase</keyword>
<dbReference type="PIRSF" id="PIRSF017269">
    <property type="entry name" value="GCD14"/>
    <property type="match status" value="1"/>
</dbReference>
<dbReference type="EMBL" id="LT670846">
    <property type="protein sequence ID" value="SHK19106.1"/>
    <property type="molecule type" value="Genomic_DNA"/>
</dbReference>
<evidence type="ECO:0000256" key="4">
    <source>
        <dbReference type="ARBA" id="ARBA00022694"/>
    </source>
</evidence>
<name>A0A1M6QFX0_9AQUI</name>
<dbReference type="GO" id="GO:0030488">
    <property type="term" value="P:tRNA methylation"/>
    <property type="evidence" value="ECO:0007669"/>
    <property type="project" value="InterPro"/>
</dbReference>
<feature type="binding site" evidence="6">
    <location>
        <position position="118"/>
    </location>
    <ligand>
        <name>S-adenosyl-L-methionine</name>
        <dbReference type="ChEBI" id="CHEBI:59789"/>
    </ligand>
</feature>
<sequence length="245" mass="28383">MFKEGDYILIVYGDKRFLKRLSKGFSLNVKDAVLKFEDVVGKEEGSKVGDFYLFRPTVEEIILYGFKRKTQIIYPKDAFYIAYTLGLDKSKRVLEFGTGSGALTTVLSLLGGEVWTFEASENFYKLALSNWEAFGLCKEVKHFNMDFMQAELEEEFFDAAFVDVREPWHYLEKLHKVLKKGARCGFLLPTTNQVSTLLKNLQGLFSDVTVLEILHRYYKTNPDRLRPEDRMVAHTGYLIFCRKIT</sequence>
<gene>
    <name evidence="8" type="ORF">SAMN05444391_0221</name>
</gene>